<reference evidence="3 4" key="1">
    <citation type="submission" date="2018-11" db="EMBL/GenBank/DDBJ databases">
        <authorList>
            <person name="Jang G.I."/>
            <person name="Hwang C.Y."/>
        </authorList>
    </citation>
    <scope>NUCLEOTIDE SEQUENCE [LARGE SCALE GENOMIC DNA]</scope>
    <source>
        <strain evidence="3 4">SSM26</strain>
    </source>
</reference>
<protein>
    <submittedName>
        <fullName evidence="3">Iron(III) ABC transporter</fullName>
    </submittedName>
</protein>
<evidence type="ECO:0000259" key="2">
    <source>
        <dbReference type="Pfam" id="PF04187"/>
    </source>
</evidence>
<sequence length="290" mass="32155">MKNTYCLLALCLSASAGAAELPDWQASEHRNDAHIGQVWDTAAQQWRSADQLVQSLAGSAHVLVGEKHDNPDHHQLQLWLLQQLQLVRPQGALVMEMLQPGQQVFVNRLQGQPLPDSPSLQKQLAWQDGWEWSFYGPLVRWGLQVPERLLAANLGREQMMLRYRQPPPVSARYSAAARQQLEQTILNSHCGKLDSAQVAPMLAIQQGRDEQMARALAEAPTPALLLAGAYHARKDLGVPLHWQSSWGQAPKVVLLQEAGGAVLPGAQQADFVWLTPALPEQDYCANWGQD</sequence>
<proteinExistence type="predicted"/>
<feature type="chain" id="PRO_5045895457" evidence="1">
    <location>
        <begin position="19"/>
        <end position="290"/>
    </location>
</feature>
<dbReference type="Pfam" id="PF04187">
    <property type="entry name" value="Cofac_haem_bdg"/>
    <property type="match status" value="1"/>
</dbReference>
<dbReference type="EMBL" id="RKKU01000015">
    <property type="protein sequence ID" value="ROZ83681.1"/>
    <property type="molecule type" value="Genomic_DNA"/>
</dbReference>
<feature type="domain" description="Haem-binding uptake Tiki superfamily ChaN" evidence="2">
    <location>
        <begin position="52"/>
        <end position="240"/>
    </location>
</feature>
<keyword evidence="4" id="KW-1185">Reference proteome</keyword>
<organism evidence="3 4">
    <name type="scientific">Pseudomonas neustonica</name>
    <dbReference type="NCBI Taxonomy" id="2487346"/>
    <lineage>
        <taxon>Bacteria</taxon>
        <taxon>Pseudomonadati</taxon>
        <taxon>Pseudomonadota</taxon>
        <taxon>Gammaproteobacteria</taxon>
        <taxon>Pseudomonadales</taxon>
        <taxon>Pseudomonadaceae</taxon>
        <taxon>Pseudomonas</taxon>
    </lineage>
</organism>
<dbReference type="Gene3D" id="3.40.50.11550">
    <property type="match status" value="1"/>
</dbReference>
<dbReference type="Gene3D" id="1.10.8.760">
    <property type="entry name" value="Haem-binding uptake, Tiki superfamily, ChaN, domain 2"/>
    <property type="match status" value="1"/>
</dbReference>
<evidence type="ECO:0000256" key="1">
    <source>
        <dbReference type="SAM" id="SignalP"/>
    </source>
</evidence>
<feature type="signal peptide" evidence="1">
    <location>
        <begin position="1"/>
        <end position="18"/>
    </location>
</feature>
<dbReference type="Proteomes" id="UP000275199">
    <property type="component" value="Unassembled WGS sequence"/>
</dbReference>
<name>A0ABX9XGM8_9PSED</name>
<evidence type="ECO:0000313" key="4">
    <source>
        <dbReference type="Proteomes" id="UP000275199"/>
    </source>
</evidence>
<comment type="caution">
    <text evidence="3">The sequence shown here is derived from an EMBL/GenBank/DDBJ whole genome shotgun (WGS) entry which is preliminary data.</text>
</comment>
<evidence type="ECO:0000313" key="3">
    <source>
        <dbReference type="EMBL" id="ROZ83681.1"/>
    </source>
</evidence>
<dbReference type="RefSeq" id="WP_123889976.1">
    <property type="nucleotide sequence ID" value="NZ_RKKU01000015.1"/>
</dbReference>
<keyword evidence="1" id="KW-0732">Signal</keyword>
<accession>A0ABX9XGM8</accession>
<gene>
    <name evidence="3" type="ORF">EF096_12580</name>
</gene>
<dbReference type="InterPro" id="IPR007314">
    <property type="entry name" value="Cofac_haem-bd_dom"/>
</dbReference>
<dbReference type="InterPro" id="IPR016773">
    <property type="entry name" value="Fe3_uptake_reg_CjrA_prd"/>
</dbReference>
<dbReference type="CDD" id="cd14727">
    <property type="entry name" value="ChanN-like"/>
    <property type="match status" value="1"/>
</dbReference>
<dbReference type="PIRSF" id="PIRSF020419">
    <property type="entry name" value="Fe_uptake_reg_CjrA_prd"/>
    <property type="match status" value="1"/>
</dbReference>
<dbReference type="SUPFAM" id="SSF159501">
    <property type="entry name" value="EreA/ChaN-like"/>
    <property type="match status" value="1"/>
</dbReference>